<dbReference type="Proteomes" id="UP001268542">
    <property type="component" value="Unassembled WGS sequence"/>
</dbReference>
<sequence length="98" mass="10618">MLQPAFEACDSDDVTEVMDLADEGRSVLIDTRSEHGATLPVRCLFQELGTSAGLVSRVSTTNALMGSQEAQEGSFTYTWSYHPDTGLSMVVTEQSQPD</sequence>
<keyword evidence="2" id="KW-1185">Reference proteome</keyword>
<name>A0ABU3PQU6_9ACTN</name>
<dbReference type="EMBL" id="JAVYII010000001">
    <property type="protein sequence ID" value="MDT9591592.1"/>
    <property type="molecule type" value="Genomic_DNA"/>
</dbReference>
<evidence type="ECO:0000313" key="1">
    <source>
        <dbReference type="EMBL" id="MDT9591592.1"/>
    </source>
</evidence>
<gene>
    <name evidence="1" type="ORF">RDV89_00840</name>
</gene>
<evidence type="ECO:0000313" key="2">
    <source>
        <dbReference type="Proteomes" id="UP001268542"/>
    </source>
</evidence>
<comment type="caution">
    <text evidence="1">The sequence shown here is derived from an EMBL/GenBank/DDBJ whole genome shotgun (WGS) entry which is preliminary data.</text>
</comment>
<accession>A0ABU3PQU6</accession>
<organism evidence="1 2">
    <name type="scientific">Nocardioides imazamoxiresistens</name>
    <dbReference type="NCBI Taxonomy" id="3231893"/>
    <lineage>
        <taxon>Bacteria</taxon>
        <taxon>Bacillati</taxon>
        <taxon>Actinomycetota</taxon>
        <taxon>Actinomycetes</taxon>
        <taxon>Propionibacteriales</taxon>
        <taxon>Nocardioidaceae</taxon>
        <taxon>Nocardioides</taxon>
    </lineage>
</organism>
<dbReference type="RefSeq" id="WP_315730554.1">
    <property type="nucleotide sequence ID" value="NZ_JAVYII010000001.1"/>
</dbReference>
<protein>
    <submittedName>
        <fullName evidence="1">Uncharacterized protein</fullName>
    </submittedName>
</protein>
<reference evidence="1 2" key="1">
    <citation type="submission" date="2023-08" db="EMBL/GenBank/DDBJ databases">
        <title>Nocardioides seae sp. nov., a bacterium isolated from a soil.</title>
        <authorList>
            <person name="Wang X."/>
        </authorList>
    </citation>
    <scope>NUCLEOTIDE SEQUENCE [LARGE SCALE GENOMIC DNA]</scope>
    <source>
        <strain evidence="1 2">YZH12</strain>
    </source>
</reference>
<proteinExistence type="predicted"/>